<dbReference type="Proteomes" id="UP000007564">
    <property type="component" value="Chromosome"/>
</dbReference>
<sequence>MVQKVLNGFAVVAFATQPEHGMPPRAFIQTAPMDGAGQAEPQVFEIFLARRFRSAVEAMSAARNALDRVVSVDQDGVPAPLPD</sequence>
<evidence type="ECO:0000313" key="2">
    <source>
        <dbReference type="Proteomes" id="UP000007564"/>
    </source>
</evidence>
<reference evidence="1 2" key="1">
    <citation type="journal article" date="2012" name="BMC Genomics">
        <title>Comparative genomics of the classical Bordetella subspecies: the evolution and exchange of virulence-associated diversity amongst closely related pathogens.</title>
        <authorList>
            <person name="Park J."/>
            <person name="Zhang Y."/>
            <person name="Buboltz A.M."/>
            <person name="Zhang X."/>
            <person name="Schuster S.C."/>
            <person name="Ahuja U."/>
            <person name="Liu M."/>
            <person name="Miller J.F."/>
            <person name="Sebaihia M."/>
            <person name="Bentley S.D."/>
            <person name="Parkhill J."/>
            <person name="Harvill E.T."/>
        </authorList>
    </citation>
    <scope>NUCLEOTIDE SEQUENCE [LARGE SCALE GENOMIC DNA]</scope>
    <source>
        <strain evidence="1 2">253</strain>
    </source>
</reference>
<gene>
    <name evidence="1" type="ORF">BN112_0907</name>
</gene>
<evidence type="ECO:0000313" key="1">
    <source>
        <dbReference type="EMBL" id="CCJ52825.1"/>
    </source>
</evidence>
<dbReference type="AlphaFoldDB" id="A0A0C6P0I4"/>
<proteinExistence type="predicted"/>
<dbReference type="HOGENOM" id="CLU_176012_0_0_4"/>
<name>A0A0C6P0I4_BORBO</name>
<accession>A0A0C6P0I4</accession>
<organism evidence="1 2">
    <name type="scientific">Bordetella bronchiseptica 253</name>
    <dbReference type="NCBI Taxonomy" id="568707"/>
    <lineage>
        <taxon>Bacteria</taxon>
        <taxon>Pseudomonadati</taxon>
        <taxon>Pseudomonadota</taxon>
        <taxon>Betaproteobacteria</taxon>
        <taxon>Burkholderiales</taxon>
        <taxon>Alcaligenaceae</taxon>
        <taxon>Bordetella</taxon>
    </lineage>
</organism>
<dbReference type="RefSeq" id="WP_003810839.1">
    <property type="nucleotide sequence ID" value="NC_019382.1"/>
</dbReference>
<dbReference type="EMBL" id="HE965806">
    <property type="protein sequence ID" value="CCJ52825.1"/>
    <property type="molecule type" value="Genomic_DNA"/>
</dbReference>
<dbReference type="KEGG" id="bbh:BN112_0907"/>
<dbReference type="OrthoDB" id="8636936at2"/>
<dbReference type="GeneID" id="69600846"/>
<protein>
    <submittedName>
        <fullName evidence="1">Uncharacterized protein</fullName>
    </submittedName>
</protein>